<feature type="domain" description="Nitrite/sulphite reductase 4Fe-4S" evidence="18">
    <location>
        <begin position="634"/>
        <end position="774"/>
    </location>
</feature>
<comment type="cofactor">
    <cofactor evidence="3 17">
        <name>FAD</name>
        <dbReference type="ChEBI" id="CHEBI:57692"/>
    </cofactor>
</comment>
<dbReference type="Gene3D" id="1.10.10.1100">
    <property type="entry name" value="BFD-like [2Fe-2S]-binding domain"/>
    <property type="match status" value="1"/>
</dbReference>
<dbReference type="SUPFAM" id="SSF55124">
    <property type="entry name" value="Nitrite/Sulfite reductase N-terminal domain-like"/>
    <property type="match status" value="1"/>
</dbReference>
<keyword evidence="8 17" id="KW-0285">Flavoprotein</keyword>
<keyword evidence="12" id="KW-0560">Oxidoreductase</keyword>
<evidence type="ECO:0000256" key="12">
    <source>
        <dbReference type="ARBA" id="ARBA00023002"/>
    </source>
</evidence>
<dbReference type="InterPro" id="IPR007419">
    <property type="entry name" value="BFD-like_2Fe2S-bd_dom"/>
</dbReference>
<dbReference type="Gene3D" id="3.30.390.30">
    <property type="match status" value="1"/>
</dbReference>
<evidence type="ECO:0000313" key="23">
    <source>
        <dbReference type="EMBL" id="MFC0560462.1"/>
    </source>
</evidence>
<evidence type="ECO:0000259" key="22">
    <source>
        <dbReference type="Pfam" id="PF18267"/>
    </source>
</evidence>
<evidence type="ECO:0000256" key="3">
    <source>
        <dbReference type="ARBA" id="ARBA00001974"/>
    </source>
</evidence>
<comment type="caution">
    <text evidence="23">The sequence shown here is derived from an EMBL/GenBank/DDBJ whole genome shotgun (WGS) entry which is preliminary data.</text>
</comment>
<dbReference type="InterPro" id="IPR006066">
    <property type="entry name" value="NO2/SO3_Rdtase_FeS/sirohaem_BS"/>
</dbReference>
<comment type="cofactor">
    <cofactor evidence="2">
        <name>[4Fe-4S] cluster</name>
        <dbReference type="ChEBI" id="CHEBI:49883"/>
    </cofactor>
</comment>
<evidence type="ECO:0000256" key="9">
    <source>
        <dbReference type="ARBA" id="ARBA00022714"/>
    </source>
</evidence>
<dbReference type="SUPFAM" id="SSF56014">
    <property type="entry name" value="Nitrite and sulphite reductase 4Fe-4S domain-like"/>
    <property type="match status" value="1"/>
</dbReference>
<evidence type="ECO:0000256" key="14">
    <source>
        <dbReference type="ARBA" id="ARBA00023014"/>
    </source>
</evidence>
<dbReference type="PRINTS" id="PR00411">
    <property type="entry name" value="PNDRDTASEI"/>
</dbReference>
<dbReference type="PIRSF" id="PIRSF037149">
    <property type="entry name" value="NirB"/>
    <property type="match status" value="1"/>
</dbReference>
<dbReference type="InterPro" id="IPR045854">
    <property type="entry name" value="NO2/SO3_Rdtase_4Fe4S_sf"/>
</dbReference>
<keyword evidence="14" id="KW-0411">Iron-sulfur</keyword>
<dbReference type="Proteomes" id="UP001589833">
    <property type="component" value="Unassembled WGS sequence"/>
</dbReference>
<evidence type="ECO:0000256" key="5">
    <source>
        <dbReference type="ARBA" id="ARBA00010429"/>
    </source>
</evidence>
<dbReference type="InterPro" id="IPR036188">
    <property type="entry name" value="FAD/NAD-bd_sf"/>
</dbReference>
<evidence type="ECO:0000256" key="8">
    <source>
        <dbReference type="ARBA" id="ARBA00022630"/>
    </source>
</evidence>
<dbReference type="InterPro" id="IPR005117">
    <property type="entry name" value="NiRdtase/SiRdtase_haem-b_fer"/>
</dbReference>
<dbReference type="CDD" id="cd19943">
    <property type="entry name" value="NirB_Fer2_BFD-like_1"/>
    <property type="match status" value="1"/>
</dbReference>
<evidence type="ECO:0000313" key="24">
    <source>
        <dbReference type="Proteomes" id="UP001589833"/>
    </source>
</evidence>
<dbReference type="SUPFAM" id="SSF51905">
    <property type="entry name" value="FAD/NAD(P)-binding domain"/>
    <property type="match status" value="2"/>
</dbReference>
<sequence length="815" mass="89940">MDKKERFFVAEKLVLIGNGMAGIRTIEEILKKDPTRFDVTVFGEEPHPNYNRIMLSSVLQGDSTVDDIVLNSYEWYEENHIELLTGDPIVKVDTNKQVVYSQKGIERSYDKLIFATGSNPFMLPLPGADKEGVIAFRNIKDCETMIETSKKYKKAVVIGGGLLGLEAARGLLNLNMHVDVIHIADFLMERQLDEQAGKMLKEELEAQGMTFHLQKNTKEIVGKKRVEGIQFTDGTSFETDLVVMAVGIKPNVALAQETGLTTERAIVVDDFMQTSAPNVYAVGECAQHRGIAYGLVAPLYEQGKVLAAHICSENQALEHGYEGSLVYTQLKVSGVNVFSAGQFTDGEQTKAIRVHDEFEGIYKKVVVQDNKVIGAVLFGDTSDSTRLLSMMRNGDDISGMSKVALLPSESGEAQVSPVVAMADSDNICDCNGISKGAICSAITENGLTTVEQVKQCTTAGRSCGGCKPLIADLLTLTTGEDVGNAPEPMCGCTEHTHEEVVAEIRELGLTHPREVMNVLGWESDEGCSKCRPAINYYLKMVDPIKNADDPTSRFINERVHANINHNGTFTVVPRMYGGVTNADQLRKIADVADKYNVPLLKVTGGQRIDLFGVEKEDLPKVWSDLGMRSGSAYAKALRTVKTCVGEQFCRFGTQDSIGLGVELEKKFEYINTPHKVKMAVSACPRNCAESGIKDFGVVGVDGGWELYVGGNGGVDLRGGDLFCKVKTKEEIIDTISAFMQYYRENARYLERTSHFLERVGLEHMKKVVLRDEVGRKELIERMDLALSTGKDPWKEIVENEEKQQEFKKKQVEVLS</sequence>
<dbReference type="EMBL" id="JBHLTR010000027">
    <property type="protein sequence ID" value="MFC0560462.1"/>
    <property type="molecule type" value="Genomic_DNA"/>
</dbReference>
<accession>A0ABV6NI75</accession>
<evidence type="ECO:0000256" key="13">
    <source>
        <dbReference type="ARBA" id="ARBA00023004"/>
    </source>
</evidence>
<evidence type="ECO:0000256" key="1">
    <source>
        <dbReference type="ARBA" id="ARBA00001929"/>
    </source>
</evidence>
<dbReference type="InterPro" id="IPR041575">
    <property type="entry name" value="Rubredoxin_C"/>
</dbReference>
<evidence type="ECO:0000259" key="19">
    <source>
        <dbReference type="Pfam" id="PF03460"/>
    </source>
</evidence>
<evidence type="ECO:0000256" key="15">
    <source>
        <dbReference type="ARBA" id="ARBA00023063"/>
    </source>
</evidence>
<keyword evidence="6" id="KW-0004">4Fe-4S</keyword>
<dbReference type="Pfam" id="PF07992">
    <property type="entry name" value="Pyr_redox_2"/>
    <property type="match status" value="1"/>
</dbReference>
<dbReference type="NCBIfam" id="TIGR02374">
    <property type="entry name" value="nitri_red_nirB"/>
    <property type="match status" value="1"/>
</dbReference>
<keyword evidence="13" id="KW-0408">Iron</keyword>
<feature type="domain" description="NADH-rubredoxin oxidoreductase C-terminal" evidence="22">
    <location>
        <begin position="328"/>
        <end position="394"/>
    </location>
</feature>
<dbReference type="InterPro" id="IPR012744">
    <property type="entry name" value="Nitri_red_NirB"/>
</dbReference>
<reference evidence="23 24" key="1">
    <citation type="submission" date="2024-09" db="EMBL/GenBank/DDBJ databases">
        <authorList>
            <person name="Sun Q."/>
            <person name="Mori K."/>
        </authorList>
    </citation>
    <scope>NUCLEOTIDE SEQUENCE [LARGE SCALE GENOMIC DNA]</scope>
    <source>
        <strain evidence="23 24">NCAIM B.02301</strain>
    </source>
</reference>
<keyword evidence="9" id="KW-0001">2Fe-2S</keyword>
<keyword evidence="10" id="KW-0479">Metal-binding</keyword>
<evidence type="ECO:0000259" key="21">
    <source>
        <dbReference type="Pfam" id="PF07992"/>
    </source>
</evidence>
<evidence type="ECO:0000256" key="2">
    <source>
        <dbReference type="ARBA" id="ARBA00001966"/>
    </source>
</evidence>
<keyword evidence="11 17" id="KW-0274">FAD</keyword>
<dbReference type="InterPro" id="IPR017121">
    <property type="entry name" value="Nitrite_Rdtase_lsu"/>
</dbReference>
<keyword evidence="7" id="KW-0349">Heme</keyword>
<feature type="domain" description="BFD-like [2Fe-2S]-binding" evidence="20">
    <location>
        <begin position="489"/>
        <end position="539"/>
    </location>
</feature>
<comment type="cofactor">
    <cofactor evidence="1">
        <name>siroheme</name>
        <dbReference type="ChEBI" id="CHEBI:60052"/>
    </cofactor>
</comment>
<dbReference type="Pfam" id="PF01077">
    <property type="entry name" value="NIR_SIR"/>
    <property type="match status" value="1"/>
</dbReference>
<evidence type="ECO:0000256" key="7">
    <source>
        <dbReference type="ARBA" id="ARBA00022617"/>
    </source>
</evidence>
<feature type="domain" description="BFD-like [2Fe-2S]-binding" evidence="20">
    <location>
        <begin position="427"/>
        <end position="474"/>
    </location>
</feature>
<feature type="domain" description="FAD/NAD(P)-binding" evidence="21">
    <location>
        <begin position="12"/>
        <end position="288"/>
    </location>
</feature>
<dbReference type="InterPro" id="IPR006067">
    <property type="entry name" value="NO2/SO3_Rdtase_4Fe4S_dom"/>
</dbReference>
<dbReference type="InterPro" id="IPR016156">
    <property type="entry name" value="FAD/NAD-linked_Rdtase_dimer_sf"/>
</dbReference>
<dbReference type="Pfam" id="PF18267">
    <property type="entry name" value="Rubredoxin_C"/>
    <property type="match status" value="1"/>
</dbReference>
<feature type="domain" description="Nitrite/Sulfite reductase ferredoxin-like" evidence="19">
    <location>
        <begin position="566"/>
        <end position="626"/>
    </location>
</feature>
<keyword evidence="15 17" id="KW-0534">Nitrate assimilation</keyword>
<dbReference type="CDD" id="cd19944">
    <property type="entry name" value="NirB_Fer2_BFD-like_2"/>
    <property type="match status" value="1"/>
</dbReference>
<dbReference type="InterPro" id="IPR052034">
    <property type="entry name" value="NasD-like"/>
</dbReference>
<keyword evidence="24" id="KW-1185">Reference proteome</keyword>
<protein>
    <submittedName>
        <fullName evidence="23">Nitrite reductase large subunit NirB</fullName>
    </submittedName>
</protein>
<name>A0ABV6NI75_9BACI</name>
<dbReference type="PRINTS" id="PR00397">
    <property type="entry name" value="SIROHAEM"/>
</dbReference>
<evidence type="ECO:0000256" key="4">
    <source>
        <dbReference type="ARBA" id="ARBA00005096"/>
    </source>
</evidence>
<dbReference type="InterPro" id="IPR023753">
    <property type="entry name" value="FAD/NAD-binding_dom"/>
</dbReference>
<dbReference type="InterPro" id="IPR036136">
    <property type="entry name" value="Nit/Sulf_reduc_fer-like_dom_sf"/>
</dbReference>
<dbReference type="Gene3D" id="3.50.50.60">
    <property type="entry name" value="FAD/NAD(P)-binding domain"/>
    <property type="match status" value="2"/>
</dbReference>
<dbReference type="Pfam" id="PF04324">
    <property type="entry name" value="Fer2_BFD"/>
    <property type="match status" value="2"/>
</dbReference>
<dbReference type="PRINTS" id="PR00368">
    <property type="entry name" value="FADPNR"/>
</dbReference>
<gene>
    <name evidence="23" type="primary">nirB</name>
    <name evidence="23" type="ORF">ACFFH4_15775</name>
</gene>
<evidence type="ECO:0000256" key="16">
    <source>
        <dbReference type="ARBA" id="ARBA00034078"/>
    </source>
</evidence>
<dbReference type="PANTHER" id="PTHR43809:SF1">
    <property type="entry name" value="NITRITE REDUCTASE (NADH) LARGE SUBUNIT"/>
    <property type="match status" value="1"/>
</dbReference>
<evidence type="ECO:0000259" key="18">
    <source>
        <dbReference type="Pfam" id="PF01077"/>
    </source>
</evidence>
<comment type="similarity">
    <text evidence="5">Belongs to the nitrite and sulfite reductase 4Fe-4S domain family.</text>
</comment>
<evidence type="ECO:0000256" key="11">
    <source>
        <dbReference type="ARBA" id="ARBA00022827"/>
    </source>
</evidence>
<dbReference type="Pfam" id="PF03460">
    <property type="entry name" value="NIR_SIR_ferr"/>
    <property type="match status" value="1"/>
</dbReference>
<organism evidence="23 24">
    <name type="scientific">Halalkalibacter alkalisediminis</name>
    <dbReference type="NCBI Taxonomy" id="935616"/>
    <lineage>
        <taxon>Bacteria</taxon>
        <taxon>Bacillati</taxon>
        <taxon>Bacillota</taxon>
        <taxon>Bacilli</taxon>
        <taxon>Bacillales</taxon>
        <taxon>Bacillaceae</taxon>
        <taxon>Halalkalibacter</taxon>
    </lineage>
</organism>
<dbReference type="PANTHER" id="PTHR43809">
    <property type="entry name" value="NITRITE REDUCTASE (NADH) LARGE SUBUNIT"/>
    <property type="match status" value="1"/>
</dbReference>
<dbReference type="InterPro" id="IPR041854">
    <property type="entry name" value="BFD-like_2Fe2S-bd_dom_sf"/>
</dbReference>
<proteinExistence type="inferred from homology"/>
<dbReference type="Gene3D" id="3.90.480.20">
    <property type="match status" value="1"/>
</dbReference>
<evidence type="ECO:0000256" key="6">
    <source>
        <dbReference type="ARBA" id="ARBA00022485"/>
    </source>
</evidence>
<dbReference type="RefSeq" id="WP_390186805.1">
    <property type="nucleotide sequence ID" value="NZ_JAQQWT010000025.1"/>
</dbReference>
<comment type="pathway">
    <text evidence="4">Nitrogen metabolism; nitrate reduction (assimilation).</text>
</comment>
<evidence type="ECO:0000256" key="10">
    <source>
        <dbReference type="ARBA" id="ARBA00022723"/>
    </source>
</evidence>
<evidence type="ECO:0000259" key="20">
    <source>
        <dbReference type="Pfam" id="PF04324"/>
    </source>
</evidence>
<evidence type="ECO:0000256" key="17">
    <source>
        <dbReference type="PIRNR" id="PIRNR037149"/>
    </source>
</evidence>
<comment type="cofactor">
    <cofactor evidence="16">
        <name>[2Fe-2S] cluster</name>
        <dbReference type="ChEBI" id="CHEBI:190135"/>
    </cofactor>
</comment>
<dbReference type="Gene3D" id="3.30.413.10">
    <property type="entry name" value="Sulfite Reductase Hemoprotein, domain 1"/>
    <property type="match status" value="1"/>
</dbReference>